<reference evidence="6 7" key="1">
    <citation type="journal article" date="2023" name="Plants (Basel)">
        <title>Bridging the Gap: Combining Genomics and Transcriptomics Approaches to Understand Stylosanthes scabra, an Orphan Legume from the Brazilian Caatinga.</title>
        <authorList>
            <person name="Ferreira-Neto J.R.C."/>
            <person name="da Silva M.D."/>
            <person name="Binneck E."/>
            <person name="de Melo N.F."/>
            <person name="da Silva R.H."/>
            <person name="de Melo A.L.T.M."/>
            <person name="Pandolfi V."/>
            <person name="Bustamante F.O."/>
            <person name="Brasileiro-Vidal A.C."/>
            <person name="Benko-Iseppon A.M."/>
        </authorList>
    </citation>
    <scope>NUCLEOTIDE SEQUENCE [LARGE SCALE GENOMIC DNA]</scope>
    <source>
        <tissue evidence="6">Leaves</tissue>
    </source>
</reference>
<evidence type="ECO:0000313" key="6">
    <source>
        <dbReference type="EMBL" id="MED6216735.1"/>
    </source>
</evidence>
<keyword evidence="2" id="KW-0067">ATP-binding</keyword>
<dbReference type="PROSITE" id="PS00108">
    <property type="entry name" value="PROTEIN_KINASE_ST"/>
    <property type="match status" value="1"/>
</dbReference>
<dbReference type="SMART" id="SM00220">
    <property type="entry name" value="S_TKc"/>
    <property type="match status" value="1"/>
</dbReference>
<dbReference type="PANTHER" id="PTHR27005">
    <property type="entry name" value="WALL-ASSOCIATED RECEPTOR KINASE-LIKE 21"/>
    <property type="match status" value="1"/>
</dbReference>
<dbReference type="PANTHER" id="PTHR27005:SF511">
    <property type="entry name" value="WALL-ASSOCIATED RECEPTOR KINASE 1-RELATED"/>
    <property type="match status" value="1"/>
</dbReference>
<keyword evidence="7" id="KW-1185">Reference proteome</keyword>
<dbReference type="InterPro" id="IPR011009">
    <property type="entry name" value="Kinase-like_dom_sf"/>
</dbReference>
<dbReference type="Gene3D" id="1.10.510.10">
    <property type="entry name" value="Transferase(Phosphotransferase) domain 1"/>
    <property type="match status" value="1"/>
</dbReference>
<accession>A0ABU6Z3B3</accession>
<protein>
    <recommendedName>
        <fullName evidence="5">Protein kinase domain-containing protein</fullName>
    </recommendedName>
</protein>
<sequence length="343" mass="38756">MVAYYYNNKSHLTKTQTKQHQKSSLWKNYKMPPTTLMKPGSLAKVANQGTVYKRVLTDYNIVAIKRSKLNDISQVEQFINEVVLLSQINHRNVVKLLGCSLETELDWKVRLRIATKAAGALAYLHSAASVPVIHRDVKTSNILLDHNLSTKVTDFGTSTIIPLDHTQLTTLVQGTLEYLDPEYFHTSHLTEKSDVYSFGVVLAELLTGRKALSFFLPEMDRNLALYFVSSMEQGNLLQIVDTCILEVAKVEELIEFANITKWCLRVKREERPTMKEVAMGLERLRIEAKINQESSDLSALKEANTSASTFQIEDDGGGQNGTSFSMCRFHIGQWLALYLMPCC</sequence>
<dbReference type="PROSITE" id="PS50011">
    <property type="entry name" value="PROTEIN_KINASE_DOM"/>
    <property type="match status" value="1"/>
</dbReference>
<gene>
    <name evidence="6" type="ORF">PIB30_010482</name>
</gene>
<feature type="domain" description="Protein kinase" evidence="5">
    <location>
        <begin position="31"/>
        <end position="284"/>
    </location>
</feature>
<dbReference type="Gene3D" id="3.30.200.20">
    <property type="entry name" value="Phosphorylase Kinase, domain 1"/>
    <property type="match status" value="1"/>
</dbReference>
<dbReference type="Pfam" id="PF00069">
    <property type="entry name" value="Pkinase"/>
    <property type="match status" value="1"/>
</dbReference>
<evidence type="ECO:0000256" key="1">
    <source>
        <dbReference type="ARBA" id="ARBA00022741"/>
    </source>
</evidence>
<dbReference type="InterPro" id="IPR000719">
    <property type="entry name" value="Prot_kinase_dom"/>
</dbReference>
<organism evidence="6 7">
    <name type="scientific">Stylosanthes scabra</name>
    <dbReference type="NCBI Taxonomy" id="79078"/>
    <lineage>
        <taxon>Eukaryota</taxon>
        <taxon>Viridiplantae</taxon>
        <taxon>Streptophyta</taxon>
        <taxon>Embryophyta</taxon>
        <taxon>Tracheophyta</taxon>
        <taxon>Spermatophyta</taxon>
        <taxon>Magnoliopsida</taxon>
        <taxon>eudicotyledons</taxon>
        <taxon>Gunneridae</taxon>
        <taxon>Pentapetalae</taxon>
        <taxon>rosids</taxon>
        <taxon>fabids</taxon>
        <taxon>Fabales</taxon>
        <taxon>Fabaceae</taxon>
        <taxon>Papilionoideae</taxon>
        <taxon>50 kb inversion clade</taxon>
        <taxon>dalbergioids sensu lato</taxon>
        <taxon>Dalbergieae</taxon>
        <taxon>Pterocarpus clade</taxon>
        <taxon>Stylosanthes</taxon>
    </lineage>
</organism>
<evidence type="ECO:0000313" key="7">
    <source>
        <dbReference type="Proteomes" id="UP001341840"/>
    </source>
</evidence>
<comment type="caution">
    <text evidence="6">The sequence shown here is derived from an EMBL/GenBank/DDBJ whole genome shotgun (WGS) entry which is preliminary data.</text>
</comment>
<comment type="catalytic activity">
    <reaction evidence="3">
        <text>L-seryl-[protein] + ATP = O-phospho-L-seryl-[protein] + ADP + H(+)</text>
        <dbReference type="Rhea" id="RHEA:17989"/>
        <dbReference type="Rhea" id="RHEA-COMP:9863"/>
        <dbReference type="Rhea" id="RHEA-COMP:11604"/>
        <dbReference type="ChEBI" id="CHEBI:15378"/>
        <dbReference type="ChEBI" id="CHEBI:29999"/>
        <dbReference type="ChEBI" id="CHEBI:30616"/>
        <dbReference type="ChEBI" id="CHEBI:83421"/>
        <dbReference type="ChEBI" id="CHEBI:456216"/>
    </reaction>
</comment>
<dbReference type="InterPro" id="IPR045274">
    <property type="entry name" value="WAK-like"/>
</dbReference>
<dbReference type="InterPro" id="IPR008271">
    <property type="entry name" value="Ser/Thr_kinase_AS"/>
</dbReference>
<comment type="catalytic activity">
    <reaction evidence="4">
        <text>L-threonyl-[protein] + ATP = O-phospho-L-threonyl-[protein] + ADP + H(+)</text>
        <dbReference type="Rhea" id="RHEA:46608"/>
        <dbReference type="Rhea" id="RHEA-COMP:11060"/>
        <dbReference type="Rhea" id="RHEA-COMP:11605"/>
        <dbReference type="ChEBI" id="CHEBI:15378"/>
        <dbReference type="ChEBI" id="CHEBI:30013"/>
        <dbReference type="ChEBI" id="CHEBI:30616"/>
        <dbReference type="ChEBI" id="CHEBI:61977"/>
        <dbReference type="ChEBI" id="CHEBI:456216"/>
    </reaction>
</comment>
<dbReference type="Proteomes" id="UP001341840">
    <property type="component" value="Unassembled WGS sequence"/>
</dbReference>
<evidence type="ECO:0000256" key="4">
    <source>
        <dbReference type="ARBA" id="ARBA00047951"/>
    </source>
</evidence>
<name>A0ABU6Z3B3_9FABA</name>
<dbReference type="EMBL" id="JASCZI010271885">
    <property type="protein sequence ID" value="MED6216735.1"/>
    <property type="molecule type" value="Genomic_DNA"/>
</dbReference>
<evidence type="ECO:0000256" key="2">
    <source>
        <dbReference type="ARBA" id="ARBA00022840"/>
    </source>
</evidence>
<evidence type="ECO:0000256" key="3">
    <source>
        <dbReference type="ARBA" id="ARBA00047558"/>
    </source>
</evidence>
<proteinExistence type="predicted"/>
<keyword evidence="1" id="KW-0547">Nucleotide-binding</keyword>
<dbReference type="SUPFAM" id="SSF56112">
    <property type="entry name" value="Protein kinase-like (PK-like)"/>
    <property type="match status" value="1"/>
</dbReference>
<evidence type="ECO:0000259" key="5">
    <source>
        <dbReference type="PROSITE" id="PS50011"/>
    </source>
</evidence>